<dbReference type="InterPro" id="IPR000403">
    <property type="entry name" value="PI3/4_kinase_cat_dom"/>
</dbReference>
<comment type="caution">
    <text evidence="3">The sequence shown here is derived from an EMBL/GenBank/DDBJ whole genome shotgun (WGS) entry which is preliminary data.</text>
</comment>
<keyword evidence="4" id="KW-1185">Reference proteome</keyword>
<dbReference type="EMBL" id="JANBOI010002665">
    <property type="protein sequence ID" value="KAJ1720473.1"/>
    <property type="molecule type" value="Genomic_DNA"/>
</dbReference>
<feature type="non-terminal residue" evidence="3">
    <location>
        <position position="1"/>
    </location>
</feature>
<evidence type="ECO:0000259" key="2">
    <source>
        <dbReference type="PROSITE" id="PS50290"/>
    </source>
</evidence>
<organism evidence="3 4">
    <name type="scientific">Coemansia biformis</name>
    <dbReference type="NCBI Taxonomy" id="1286918"/>
    <lineage>
        <taxon>Eukaryota</taxon>
        <taxon>Fungi</taxon>
        <taxon>Fungi incertae sedis</taxon>
        <taxon>Zoopagomycota</taxon>
        <taxon>Kickxellomycotina</taxon>
        <taxon>Kickxellomycetes</taxon>
        <taxon>Kickxellales</taxon>
        <taxon>Kickxellaceae</taxon>
        <taxon>Coemansia</taxon>
    </lineage>
</organism>
<name>A0A9W7XXZ1_9FUNG</name>
<dbReference type="PANTHER" id="PTHR11139">
    <property type="entry name" value="ATAXIA TELANGIECTASIA MUTATED ATM -RELATED"/>
    <property type="match status" value="1"/>
</dbReference>
<feature type="region of interest" description="Disordered" evidence="1">
    <location>
        <begin position="195"/>
        <end position="215"/>
    </location>
</feature>
<sequence length="356" mass="38880">CSNALPSPAERDFAACIPKLRALLDQLRSPDILQASTTATTRTADSLWAEVFQLLATSPTLSLDYVCPTLAEFSAPVPIPMLTDPAVPLYFVKANRSVRAVESQYIVKGNEDIRIDESVMQTFIRLNRVASNTFAASDDDDGRETPRRAAMRQSSLAVYNVVPTDSCGGLIQVVDSSLSLFSVYSQYAVANSAPRKMPAAGAPNMASKQRPASGDRAPIQPAGLHQAFMHHARDILRDANIPDTTPSAEWPSAVIERVYDSLCRTAPPDLLYVRLAQAAQHSAHLYRLSRSMARSIGMVSVAGYLLGLGDRHLDNLLLDVRRGQLVQVDFNVSYDFGGVSNIPEQVPFRMTPNLSY</sequence>
<dbReference type="InterPro" id="IPR036940">
    <property type="entry name" value="PI3/4_kinase_cat_sf"/>
</dbReference>
<dbReference type="Pfam" id="PF00454">
    <property type="entry name" value="PI3_PI4_kinase"/>
    <property type="match status" value="1"/>
</dbReference>
<dbReference type="Gene3D" id="3.30.1010.10">
    <property type="entry name" value="Phosphatidylinositol 3-kinase Catalytic Subunit, Chain A, domain 4"/>
    <property type="match status" value="1"/>
</dbReference>
<dbReference type="Proteomes" id="UP001143981">
    <property type="component" value="Unassembled WGS sequence"/>
</dbReference>
<dbReference type="PROSITE" id="PS50290">
    <property type="entry name" value="PI3_4_KINASE_3"/>
    <property type="match status" value="1"/>
</dbReference>
<feature type="domain" description="PI3K/PI4K catalytic" evidence="2">
    <location>
        <begin position="73"/>
        <end position="356"/>
    </location>
</feature>
<proteinExistence type="predicted"/>
<dbReference type="SUPFAM" id="SSF56112">
    <property type="entry name" value="Protein kinase-like (PK-like)"/>
    <property type="match status" value="1"/>
</dbReference>
<evidence type="ECO:0000256" key="1">
    <source>
        <dbReference type="SAM" id="MobiDB-lite"/>
    </source>
</evidence>
<dbReference type="Gene3D" id="1.10.1070.11">
    <property type="entry name" value="Phosphatidylinositol 3-/4-kinase, catalytic domain"/>
    <property type="match status" value="1"/>
</dbReference>
<dbReference type="OrthoDB" id="381190at2759"/>
<evidence type="ECO:0000313" key="3">
    <source>
        <dbReference type="EMBL" id="KAJ1720473.1"/>
    </source>
</evidence>
<dbReference type="InterPro" id="IPR050517">
    <property type="entry name" value="DDR_Repair_Kinase"/>
</dbReference>
<dbReference type="AlphaFoldDB" id="A0A9W7XXZ1"/>
<feature type="non-terminal residue" evidence="3">
    <location>
        <position position="356"/>
    </location>
</feature>
<accession>A0A9W7XXZ1</accession>
<protein>
    <recommendedName>
        <fullName evidence="2">PI3K/PI4K catalytic domain-containing protein</fullName>
    </recommendedName>
</protein>
<dbReference type="GO" id="GO:0004674">
    <property type="term" value="F:protein serine/threonine kinase activity"/>
    <property type="evidence" value="ECO:0007669"/>
    <property type="project" value="TreeGrafter"/>
</dbReference>
<dbReference type="GO" id="GO:0005634">
    <property type="term" value="C:nucleus"/>
    <property type="evidence" value="ECO:0007669"/>
    <property type="project" value="TreeGrafter"/>
</dbReference>
<reference evidence="3" key="1">
    <citation type="submission" date="2022-07" db="EMBL/GenBank/DDBJ databases">
        <title>Phylogenomic reconstructions and comparative analyses of Kickxellomycotina fungi.</title>
        <authorList>
            <person name="Reynolds N.K."/>
            <person name="Stajich J.E."/>
            <person name="Barry K."/>
            <person name="Grigoriev I.V."/>
            <person name="Crous P."/>
            <person name="Smith M.E."/>
        </authorList>
    </citation>
    <scope>NUCLEOTIDE SEQUENCE</scope>
    <source>
        <strain evidence="3">BCRC 34381</strain>
    </source>
</reference>
<gene>
    <name evidence="3" type="ORF">LPJ61_006154</name>
</gene>
<dbReference type="InterPro" id="IPR011009">
    <property type="entry name" value="Kinase-like_dom_sf"/>
</dbReference>
<evidence type="ECO:0000313" key="4">
    <source>
        <dbReference type="Proteomes" id="UP001143981"/>
    </source>
</evidence>